<evidence type="ECO:0000313" key="2">
    <source>
        <dbReference type="Proteomes" id="UP001642900"/>
    </source>
</evidence>
<dbReference type="RefSeq" id="WP_165034147.1">
    <property type="nucleotide sequence ID" value="NZ_JAAKZF010000134.1"/>
</dbReference>
<sequence length="362" mass="40490">MRQIKFKHIGYADVRGGGQVNVQGNVCFVGHISPPEGTTILDVSDPANPRLLSHLSVPSTSHSHKVRVGGDLMLINNEAYPEFTIAPGFQGGVRIFDISRPDQPKEIHFLRTGGRGVHRFDFDGRYAYLSTEIEGYQGNILVTYDLADPSRPEEVSRWWLPGQWTAGGETPAWEGGVRHRVHHGLRRGDYIYVSLVHAGMAIVDVTDFSNPKTVCRHPLHGLFTHTVVPTRGAGGRGDYVLTVDEGWWDMEGWATSVDVTDRAAPKIVDEFKLPRGEEMGIWAAHQPHEDVVDGLLFLAWFSHGLRVLDVSDPTRLVEAGNWLPPMRTEFGPLSNDIFVDQAKQRIYLIDRLRGLDILEYSL</sequence>
<gene>
    <name evidence="1" type="ORF">G6N73_33160</name>
</gene>
<dbReference type="Pfam" id="PF08309">
    <property type="entry name" value="LVIVD"/>
    <property type="match status" value="3"/>
</dbReference>
<name>A0A6G4WLW5_9HYPH</name>
<comment type="caution">
    <text evidence="1">The sequence shown here is derived from an EMBL/GenBank/DDBJ whole genome shotgun (WGS) entry which is preliminary data.</text>
</comment>
<dbReference type="EMBL" id="JAAKZF010000134">
    <property type="protein sequence ID" value="NGO55805.1"/>
    <property type="molecule type" value="Genomic_DNA"/>
</dbReference>
<dbReference type="InterPro" id="IPR013211">
    <property type="entry name" value="LVIVD"/>
</dbReference>
<proteinExistence type="predicted"/>
<reference evidence="1 2" key="1">
    <citation type="submission" date="2020-02" db="EMBL/GenBank/DDBJ databases">
        <title>Genome sequence of strain CCNWXJ40-4.</title>
        <authorList>
            <person name="Gao J."/>
            <person name="Sun J."/>
        </authorList>
    </citation>
    <scope>NUCLEOTIDE SEQUENCE [LARGE SCALE GENOMIC DNA]</scope>
    <source>
        <strain evidence="1 2">CCNWXJ 40-4</strain>
    </source>
</reference>
<dbReference type="Proteomes" id="UP001642900">
    <property type="component" value="Unassembled WGS sequence"/>
</dbReference>
<protein>
    <recommendedName>
        <fullName evidence="3">RNA polymerase subunit sigma-70</fullName>
    </recommendedName>
</protein>
<evidence type="ECO:0008006" key="3">
    <source>
        <dbReference type="Google" id="ProtNLM"/>
    </source>
</evidence>
<accession>A0A6G4WLW5</accession>
<evidence type="ECO:0000313" key="1">
    <source>
        <dbReference type="EMBL" id="NGO55805.1"/>
    </source>
</evidence>
<dbReference type="SUPFAM" id="SSF51004">
    <property type="entry name" value="C-terminal (heme d1) domain of cytochrome cd1-nitrite reductase"/>
    <property type="match status" value="1"/>
</dbReference>
<dbReference type="AlphaFoldDB" id="A0A6G4WLW5"/>
<dbReference type="InterPro" id="IPR011048">
    <property type="entry name" value="Haem_d1_sf"/>
</dbReference>
<organism evidence="1 2">
    <name type="scientific">Allomesorhizobium camelthorni</name>
    <dbReference type="NCBI Taxonomy" id="475069"/>
    <lineage>
        <taxon>Bacteria</taxon>
        <taxon>Pseudomonadati</taxon>
        <taxon>Pseudomonadota</taxon>
        <taxon>Alphaproteobacteria</taxon>
        <taxon>Hyphomicrobiales</taxon>
        <taxon>Phyllobacteriaceae</taxon>
        <taxon>Allomesorhizobium</taxon>
    </lineage>
</organism>
<keyword evidence="2" id="KW-1185">Reference proteome</keyword>